<name>A0AAV5UJH4_9BILA</name>
<accession>A0AAV5UJH4</accession>
<sequence>APPMRDVEKGPVAPKNLKDGAIQTDPEQPQITLPPQVTQPNAVIPVPIPIDYRSMVDAPVTDDKGIQTEPWEPLVVYRDREPEPRVTYEQEDRMMLPPAPITARTEAPQFMESDDEIPRLFVAGPTAVIVRSVRRRREPSPDLATPRDPFPVLPRRALTDEDLPREAREPKEKKREKLPLEPIVFLHNARPEERPVIEEPELLAASRGPRAFPPPPPMTRSTAEARPFPEQFKSPSPGPKASRPLPPPPIADPPKRSPSPIIAGPPPKQSRPLTRTPVNRTVINQEPASRPERRTALPPPPASTVSVGCIVDD</sequence>
<dbReference type="AlphaFoldDB" id="A0AAV5UJH4"/>
<protein>
    <submittedName>
        <fullName evidence="2">Uncharacterized protein</fullName>
    </submittedName>
</protein>
<dbReference type="Proteomes" id="UP001432027">
    <property type="component" value="Unassembled WGS sequence"/>
</dbReference>
<evidence type="ECO:0000313" key="3">
    <source>
        <dbReference type="Proteomes" id="UP001432027"/>
    </source>
</evidence>
<organism evidence="2 3">
    <name type="scientific">Pristionchus entomophagus</name>
    <dbReference type="NCBI Taxonomy" id="358040"/>
    <lineage>
        <taxon>Eukaryota</taxon>
        <taxon>Metazoa</taxon>
        <taxon>Ecdysozoa</taxon>
        <taxon>Nematoda</taxon>
        <taxon>Chromadorea</taxon>
        <taxon>Rhabditida</taxon>
        <taxon>Rhabditina</taxon>
        <taxon>Diplogasteromorpha</taxon>
        <taxon>Diplogasteroidea</taxon>
        <taxon>Neodiplogasteridae</taxon>
        <taxon>Pristionchus</taxon>
    </lineage>
</organism>
<gene>
    <name evidence="2" type="ORF">PENTCL1PPCAC_28795</name>
</gene>
<evidence type="ECO:0000256" key="1">
    <source>
        <dbReference type="SAM" id="MobiDB-lite"/>
    </source>
</evidence>
<feature type="non-terminal residue" evidence="2">
    <location>
        <position position="1"/>
    </location>
</feature>
<proteinExistence type="predicted"/>
<feature type="compositionally biased region" description="Polar residues" evidence="1">
    <location>
        <begin position="25"/>
        <end position="41"/>
    </location>
</feature>
<feature type="region of interest" description="Disordered" evidence="1">
    <location>
        <begin position="1"/>
        <end position="42"/>
    </location>
</feature>
<evidence type="ECO:0000313" key="2">
    <source>
        <dbReference type="EMBL" id="GMT06621.1"/>
    </source>
</evidence>
<feature type="compositionally biased region" description="Polar residues" evidence="1">
    <location>
        <begin position="271"/>
        <end position="287"/>
    </location>
</feature>
<reference evidence="2" key="1">
    <citation type="submission" date="2023-10" db="EMBL/GenBank/DDBJ databases">
        <title>Genome assembly of Pristionchus species.</title>
        <authorList>
            <person name="Yoshida K."/>
            <person name="Sommer R.J."/>
        </authorList>
    </citation>
    <scope>NUCLEOTIDE SEQUENCE</scope>
    <source>
        <strain evidence="2">RS0144</strain>
    </source>
</reference>
<feature type="region of interest" description="Disordered" evidence="1">
    <location>
        <begin position="134"/>
        <end position="313"/>
    </location>
</feature>
<dbReference type="EMBL" id="BTSX01000006">
    <property type="protein sequence ID" value="GMT06621.1"/>
    <property type="molecule type" value="Genomic_DNA"/>
</dbReference>
<comment type="caution">
    <text evidence="2">The sequence shown here is derived from an EMBL/GenBank/DDBJ whole genome shotgun (WGS) entry which is preliminary data.</text>
</comment>
<feature type="compositionally biased region" description="Basic and acidic residues" evidence="1">
    <location>
        <begin position="157"/>
        <end position="179"/>
    </location>
</feature>
<keyword evidence="3" id="KW-1185">Reference proteome</keyword>